<dbReference type="EMBL" id="ON528933">
    <property type="protein sequence ID" value="USL85089.1"/>
    <property type="molecule type" value="Genomic_DNA"/>
</dbReference>
<protein>
    <submittedName>
        <fullName evidence="1">Terminase large subunit</fullName>
    </submittedName>
</protein>
<name>A0A9E7SGQ9_9CAUD</name>
<reference evidence="1" key="1">
    <citation type="submission" date="2022-05" db="EMBL/GenBank/DDBJ databases">
        <authorList>
            <person name="Ruan C."/>
        </authorList>
    </citation>
    <scope>NUCLEOTIDE SEQUENCE</scope>
</reference>
<dbReference type="Gene3D" id="3.40.50.300">
    <property type="entry name" value="P-loop containing nucleotide triphosphate hydrolases"/>
    <property type="match status" value="1"/>
</dbReference>
<keyword evidence="2" id="KW-1185">Reference proteome</keyword>
<evidence type="ECO:0000313" key="2">
    <source>
        <dbReference type="Proteomes" id="UP001057418"/>
    </source>
</evidence>
<proteinExistence type="predicted"/>
<organism evidence="1 2">
    <name type="scientific">Arthrobacter phage SWEP2</name>
    <dbReference type="NCBI Taxonomy" id="2945958"/>
    <lineage>
        <taxon>Viruses</taxon>
        <taxon>Duplodnaviria</taxon>
        <taxon>Heunggongvirae</taxon>
        <taxon>Uroviricota</taxon>
        <taxon>Caudoviricetes</taxon>
        <taxon>Casidaviridae</taxon>
        <taxon>Swepdovirus</taxon>
        <taxon>Swepdovirus SWEP2</taxon>
    </lineage>
</organism>
<dbReference type="InterPro" id="IPR027417">
    <property type="entry name" value="P-loop_NTPase"/>
</dbReference>
<evidence type="ECO:0000313" key="1">
    <source>
        <dbReference type="EMBL" id="USL85089.1"/>
    </source>
</evidence>
<sequence>MSTLTEAVAEHVAANPAPKPDPVAVVSLEPFPLDGSVHTLGWAVVEWAEGYLLQPDGDEAGEPFRFTREQLNFILWWYAIDNGDMGAPGAFIYRRGILRRAKGWGKSPFLGALALAELAGPVRFGGWDSFGQPIAERHPMPWIVIAGVSETQTENTFAAIRAMCEESALVDDYGLDVGMTRILLPGGGKIVPITASSSSQEGARPTFAIMDETHHWTKSNGGEKLARVVRRNLAKARDGAARVVETTNAHEPGQESVAEKSYLAWRAIVEGRTRSKGILYDTREAPADIDLADEKQVMAGLRCAYGDASWVDLDRILAEVYDPDTPPEEARRFYLNQIVAAADSWVAPAEWAKNCVADLAPLKFGTPGSKRDVGDMVALGFDGSLTDDSTALVACRIDDGAVFLLGIWEKPEGPKGKDWEVPKDQVRDAVDHAFATLDVVAFFSDVAYWETDIDAWRDEYSERLLVKATTRHAIGWDMRGHLMDTTRAAETTWRAIVDGTLPWTPHGLIAGSAPEAKADEILTRHVLNARRRPNRWGVTFGKETRESPLKVDAVASMVLARMARSRVLSDGGLKKRRKRTGRVAGF</sequence>
<accession>A0A9E7SGQ9</accession>
<dbReference type="Proteomes" id="UP001057418">
    <property type="component" value="Segment"/>
</dbReference>